<feature type="region of interest" description="Disordered" evidence="1">
    <location>
        <begin position="55"/>
        <end position="75"/>
    </location>
</feature>
<dbReference type="OrthoDB" id="7951357at2"/>
<dbReference type="Proteomes" id="UP000193870">
    <property type="component" value="Unassembled WGS sequence"/>
</dbReference>
<dbReference type="STRING" id="315423.SAMN04488020_11245"/>
<keyword evidence="3" id="KW-1185">Reference proteome</keyword>
<accession>A0A1Y5TI24</accession>
<evidence type="ECO:0008006" key="4">
    <source>
        <dbReference type="Google" id="ProtNLM"/>
    </source>
</evidence>
<proteinExistence type="predicted"/>
<name>A0A1Y5TI24_9RHOB</name>
<evidence type="ECO:0000256" key="1">
    <source>
        <dbReference type="SAM" id="MobiDB-lite"/>
    </source>
</evidence>
<dbReference type="EMBL" id="FWFV01000011">
    <property type="protein sequence ID" value="SLN64787.1"/>
    <property type="molecule type" value="Genomic_DNA"/>
</dbReference>
<dbReference type="RefSeq" id="WP_085855195.1">
    <property type="nucleotide sequence ID" value="NZ_FOPF01000012.1"/>
</dbReference>
<gene>
    <name evidence="2" type="ORF">PAM7066_03219</name>
</gene>
<evidence type="ECO:0000313" key="3">
    <source>
        <dbReference type="Proteomes" id="UP000193870"/>
    </source>
</evidence>
<evidence type="ECO:0000313" key="2">
    <source>
        <dbReference type="EMBL" id="SLN64787.1"/>
    </source>
</evidence>
<sequence>MTQFLRPIVLLLALAGCAGTVPDSNPAVAPGQVDIGRGVGFGDYQSYEAARLQRDADLSGSSASTGPVATPPEGGNMLSGNVISASELRAAGLPSGQSTGLPDSGTVEAAALPAATAPVTPARTSNPGISDEQSFEAVSSRETIESDAERLARNRAQYQVVQPEAVPQRTGAEGPNIVQYALATTNQKGQPIYRRGGLFAERRFAQACATYPSPDLAQQAFLAEGGPERDRLGVDPDGDGFACAWDPAPFRAAQG</sequence>
<protein>
    <recommendedName>
        <fullName evidence="4">Excalibur calcium-binding domain-containing protein</fullName>
    </recommendedName>
</protein>
<reference evidence="2 3" key="1">
    <citation type="submission" date="2017-03" db="EMBL/GenBank/DDBJ databases">
        <authorList>
            <person name="Afonso C.L."/>
            <person name="Miller P.J."/>
            <person name="Scott M.A."/>
            <person name="Spackman E."/>
            <person name="Goraichik I."/>
            <person name="Dimitrov K.M."/>
            <person name="Suarez D.L."/>
            <person name="Swayne D.E."/>
        </authorList>
    </citation>
    <scope>NUCLEOTIDE SEQUENCE [LARGE SCALE GENOMIC DNA]</scope>
    <source>
        <strain evidence="2 3">CECT 7066</strain>
    </source>
</reference>
<dbReference type="PROSITE" id="PS51257">
    <property type="entry name" value="PROKAR_LIPOPROTEIN"/>
    <property type="match status" value="1"/>
</dbReference>
<dbReference type="AlphaFoldDB" id="A0A1Y5TI24"/>
<organism evidence="2 3">
    <name type="scientific">Palleronia marisminoris</name>
    <dbReference type="NCBI Taxonomy" id="315423"/>
    <lineage>
        <taxon>Bacteria</taxon>
        <taxon>Pseudomonadati</taxon>
        <taxon>Pseudomonadota</taxon>
        <taxon>Alphaproteobacteria</taxon>
        <taxon>Rhodobacterales</taxon>
        <taxon>Roseobacteraceae</taxon>
        <taxon>Palleronia</taxon>
    </lineage>
</organism>